<gene>
    <name evidence="2" type="ORF">ABID14_000719</name>
</gene>
<evidence type="ECO:0000313" key="2">
    <source>
        <dbReference type="EMBL" id="MET3617091.1"/>
    </source>
</evidence>
<evidence type="ECO:0008006" key="4">
    <source>
        <dbReference type="Google" id="ProtNLM"/>
    </source>
</evidence>
<feature type="transmembrane region" description="Helical" evidence="1">
    <location>
        <begin position="166"/>
        <end position="187"/>
    </location>
</feature>
<evidence type="ECO:0000313" key="3">
    <source>
        <dbReference type="Proteomes" id="UP001549162"/>
    </source>
</evidence>
<organism evidence="2 3">
    <name type="scientific">Peptoniphilus olsenii</name>
    <dbReference type="NCBI Taxonomy" id="411570"/>
    <lineage>
        <taxon>Bacteria</taxon>
        <taxon>Bacillati</taxon>
        <taxon>Bacillota</taxon>
        <taxon>Tissierellia</taxon>
        <taxon>Tissierellales</taxon>
        <taxon>Peptoniphilaceae</taxon>
        <taxon>Peptoniphilus</taxon>
    </lineage>
</organism>
<keyword evidence="1" id="KW-0812">Transmembrane</keyword>
<accession>A0ABV2J8K0</accession>
<dbReference type="Proteomes" id="UP001549162">
    <property type="component" value="Unassembled WGS sequence"/>
</dbReference>
<feature type="transmembrane region" description="Helical" evidence="1">
    <location>
        <begin position="193"/>
        <end position="213"/>
    </location>
</feature>
<protein>
    <recommendedName>
        <fullName evidence="4">DUF975 family protein</fullName>
    </recommendedName>
</protein>
<keyword evidence="1" id="KW-1133">Transmembrane helix</keyword>
<keyword evidence="3" id="KW-1185">Reference proteome</keyword>
<name>A0ABV2J8K0_9FIRM</name>
<keyword evidence="1" id="KW-0472">Membrane</keyword>
<reference evidence="2 3" key="1">
    <citation type="submission" date="2024-06" db="EMBL/GenBank/DDBJ databases">
        <title>Genomic Encyclopedia of Type Strains, Phase IV (KMG-IV): sequencing the most valuable type-strain genomes for metagenomic binning, comparative biology and taxonomic classification.</title>
        <authorList>
            <person name="Goeker M."/>
        </authorList>
    </citation>
    <scope>NUCLEOTIDE SEQUENCE [LARGE SCALE GENOMIC DNA]</scope>
    <source>
        <strain evidence="2 3">DSM 21460</strain>
    </source>
</reference>
<feature type="transmembrane region" description="Helical" evidence="1">
    <location>
        <begin position="110"/>
        <end position="131"/>
    </location>
</feature>
<dbReference type="EMBL" id="JBEPMA010000003">
    <property type="protein sequence ID" value="MET3617091.1"/>
    <property type="molecule type" value="Genomic_DNA"/>
</dbReference>
<evidence type="ECO:0000256" key="1">
    <source>
        <dbReference type="SAM" id="Phobius"/>
    </source>
</evidence>
<sequence length="259" mass="29229">MKREYSYVPIILILIINAAIIGMLANMDIDTTYIQAIIGTISNFMICSALLHTRRGGVAEYFSNIKRFNIRALLVNIIASLGSFLFLFIFTTLSAGGVILTKKGATPGSIIGMVIALGIATIIVSLLLNYTNFVLVDERYKDYSFGKIFKLIIKTGYNLTFESIKVWAKFYIIPAIIVLINIVLIVMGEENQMVSFGILLIVAMFISFIYLFFITPVYLARLSDVYIDNTGYDIFKDYNNDNMEENSQDDINNIEKFDE</sequence>
<proteinExistence type="predicted"/>
<dbReference type="RefSeq" id="WP_354367207.1">
    <property type="nucleotide sequence ID" value="NZ_JBEPMA010000003.1"/>
</dbReference>
<feature type="transmembrane region" description="Helical" evidence="1">
    <location>
        <begin position="7"/>
        <end position="27"/>
    </location>
</feature>
<feature type="transmembrane region" description="Helical" evidence="1">
    <location>
        <begin position="33"/>
        <end position="51"/>
    </location>
</feature>
<feature type="transmembrane region" description="Helical" evidence="1">
    <location>
        <begin position="72"/>
        <end position="90"/>
    </location>
</feature>
<comment type="caution">
    <text evidence="2">The sequence shown here is derived from an EMBL/GenBank/DDBJ whole genome shotgun (WGS) entry which is preliminary data.</text>
</comment>